<dbReference type="EMBL" id="BAABKO010000002">
    <property type="protein sequence ID" value="GAA4769795.1"/>
    <property type="molecule type" value="Genomic_DNA"/>
</dbReference>
<dbReference type="InterPro" id="IPR016624">
    <property type="entry name" value="UCP014753"/>
</dbReference>
<dbReference type="PANTHER" id="PTHR35339:SF4">
    <property type="entry name" value="LINALOOL DEHYDRATASE_ISOMERASE DOMAIN-CONTAINING PROTEIN"/>
    <property type="match status" value="1"/>
</dbReference>
<evidence type="ECO:0000313" key="2">
    <source>
        <dbReference type="EMBL" id="GAA4769795.1"/>
    </source>
</evidence>
<name>A0ABP8ZYG8_9MICO</name>
<dbReference type="Proteomes" id="UP001501645">
    <property type="component" value="Unassembled WGS sequence"/>
</dbReference>
<proteinExistence type="predicted"/>
<accession>A0ABP8ZYG8</accession>
<organism evidence="2 3">
    <name type="scientific">Microbacterium gilvum</name>
    <dbReference type="NCBI Taxonomy" id="1336204"/>
    <lineage>
        <taxon>Bacteria</taxon>
        <taxon>Bacillati</taxon>
        <taxon>Actinomycetota</taxon>
        <taxon>Actinomycetes</taxon>
        <taxon>Micrococcales</taxon>
        <taxon>Microbacteriaceae</taxon>
        <taxon>Microbacterium</taxon>
    </lineage>
</organism>
<dbReference type="Pfam" id="PF10022">
    <property type="entry name" value="DUF2264"/>
    <property type="match status" value="1"/>
</dbReference>
<evidence type="ECO:0000259" key="1">
    <source>
        <dbReference type="Pfam" id="PF10022"/>
    </source>
</evidence>
<reference evidence="3" key="1">
    <citation type="journal article" date="2019" name="Int. J. Syst. Evol. Microbiol.">
        <title>The Global Catalogue of Microorganisms (GCM) 10K type strain sequencing project: providing services to taxonomists for standard genome sequencing and annotation.</title>
        <authorList>
            <consortium name="The Broad Institute Genomics Platform"/>
            <consortium name="The Broad Institute Genome Sequencing Center for Infectious Disease"/>
            <person name="Wu L."/>
            <person name="Ma J."/>
        </authorList>
    </citation>
    <scope>NUCLEOTIDE SEQUENCE [LARGE SCALE GENOMIC DNA]</scope>
    <source>
        <strain evidence="3">JCM 18537</strain>
    </source>
</reference>
<protein>
    <submittedName>
        <fullName evidence="2">DUF2264 domain-containing protein</fullName>
    </submittedName>
</protein>
<sequence length="708" mass="75469">MSVIGLLRPGMVGAPGSARKCSFKGGAARSSCNVAGVTTATHPTTPPPGADLGAIGRAPGRAPWVALADGLLDAAWRHASPSGALLRLPGPQSASGAWSDGLEGYARTFLAAAFRIAGADGDDPAGLLGRYAAGLAAGVDPAHPERWPRFDERRQAVVEAASIAIGLSETRPWLWDRLDARTQARTVAWLSRILGMTGFRNNWLWFQNVIEAFLGSVGAAESREDLDRNAELAESLYVGDGWYSDGRGRDGERQSFDWYAGWAWHVYPLLESRIRGLPLADRHRERLAQYLGQARELIGSDGSPVLFGRSLAYRFAAIAPFWAGAIAGVTPLAPGETRTVGARMVDGFLRGGAVGDDGLLSIGWHGAFPRVRQLYTGGASPYWASKGLLGLLLPADHAEWTAEPPASRAEVRTTALAVPGWLVTSTPDGIVRLVNHGSDRMLEPRIAPRADDPFYRRTGYSNVTSPQLGPSAVASPRESHTTLLDAHGLAAHRDAIERVAIAGRVAVSRSRVHWLDVPGGARSIDDGGWAGMRRGPVLTTASVQHGALELRLAWWHRHEPATGRAASAGELDGDAAWPVDEGPWRISFGGWPLAAAERDDLRSEVSADAATVTRADGVVSHIQGQTPAMVAEIIDRDGADPHGRWSAAPVAVSVDALEEGRLAAAVVVLSRDGVEPEEPWLTIHDERIVVRWADGTSDSVPTQGSVAW</sequence>
<dbReference type="InterPro" id="IPR049349">
    <property type="entry name" value="DUF2264_N"/>
</dbReference>
<dbReference type="PANTHER" id="PTHR35339">
    <property type="entry name" value="LINALOOL DEHYDRATASE_ISOMERASE DOMAIN-CONTAINING PROTEIN"/>
    <property type="match status" value="1"/>
</dbReference>
<gene>
    <name evidence="2" type="ORF">GCM10023351_11850</name>
</gene>
<feature type="domain" description="DUF2264" evidence="1">
    <location>
        <begin position="61"/>
        <end position="404"/>
    </location>
</feature>
<keyword evidence="3" id="KW-1185">Reference proteome</keyword>
<evidence type="ECO:0000313" key="3">
    <source>
        <dbReference type="Proteomes" id="UP001501645"/>
    </source>
</evidence>
<comment type="caution">
    <text evidence="2">The sequence shown here is derived from an EMBL/GenBank/DDBJ whole genome shotgun (WGS) entry which is preliminary data.</text>
</comment>